<name>A0AAW5K785_9BACT</name>
<feature type="signal peptide" evidence="5">
    <location>
        <begin position="1"/>
        <end position="19"/>
    </location>
</feature>
<feature type="chain" id="PRO_5043935789" evidence="5">
    <location>
        <begin position="20"/>
        <end position="379"/>
    </location>
</feature>
<comment type="caution">
    <text evidence="7">The sequence shown here is derived from an EMBL/GenBank/DDBJ whole genome shotgun (WGS) entry which is preliminary data.</text>
</comment>
<dbReference type="PANTHER" id="PTHR30483:SF6">
    <property type="entry name" value="PERIPLASMIC BINDING PROTEIN OF ABC TRANSPORTER FOR NATURAL AMINO ACIDS"/>
    <property type="match status" value="1"/>
</dbReference>
<keyword evidence="4" id="KW-0029">Amino-acid transport</keyword>
<dbReference type="Pfam" id="PF13458">
    <property type="entry name" value="Peripla_BP_6"/>
    <property type="match status" value="1"/>
</dbReference>
<feature type="domain" description="Leucine-binding protein" evidence="6">
    <location>
        <begin position="22"/>
        <end position="367"/>
    </location>
</feature>
<evidence type="ECO:0000313" key="7">
    <source>
        <dbReference type="EMBL" id="MCQ4815020.1"/>
    </source>
</evidence>
<evidence type="ECO:0000256" key="2">
    <source>
        <dbReference type="ARBA" id="ARBA00022448"/>
    </source>
</evidence>
<evidence type="ECO:0000256" key="3">
    <source>
        <dbReference type="ARBA" id="ARBA00022729"/>
    </source>
</evidence>
<comment type="similarity">
    <text evidence="1">Belongs to the leucine-binding protein family.</text>
</comment>
<dbReference type="EMBL" id="JANFYT010000025">
    <property type="protein sequence ID" value="MCQ4815020.1"/>
    <property type="molecule type" value="Genomic_DNA"/>
</dbReference>
<sequence length="379" mass="41723">MRKLFAVLAIMLLALPAFAADTIKIGEIATVTGDFAAYGVAEVESVKMAVSEINAKGGVLGKKLEVVMYDCRTRNEDMVNAARRLVQQDKVVAVIGPSGSGLCIAASPVFNQGKVAHIGTLPTNPNVTVDEKGKVKPYNFRICFLDPYQGKILAVFAAKDLKAKKAAILYDVSSDYSHGLREFFTKSFKAAGGTIVADEGHRGEDVDFRAQLTKIKQSNPDVLVLPTMGKCTPLSVKQAREMGISVPIIGGDGYGDFMWEITGKEAMRNTFWVSHVAKEDPALKDFFAKYKKQTATECQEFMNAVMAYDSVYWLADAIKRANSTDPVKVRDALEKTKNLQLMHTKLTMDEFHNPKDKDGFILEAKDGKAVFYKKIRPND</sequence>
<dbReference type="SUPFAM" id="SSF53822">
    <property type="entry name" value="Periplasmic binding protein-like I"/>
    <property type="match status" value="1"/>
</dbReference>
<keyword evidence="3 5" id="KW-0732">Signal</keyword>
<evidence type="ECO:0000256" key="4">
    <source>
        <dbReference type="ARBA" id="ARBA00022970"/>
    </source>
</evidence>
<dbReference type="RefSeq" id="WP_008710812.1">
    <property type="nucleotide sequence ID" value="NZ_CABKQM010000006.1"/>
</dbReference>
<dbReference type="Proteomes" id="UP001205919">
    <property type="component" value="Unassembled WGS sequence"/>
</dbReference>
<keyword evidence="2" id="KW-0813">Transport</keyword>
<evidence type="ECO:0000313" key="8">
    <source>
        <dbReference type="Proteomes" id="UP001205919"/>
    </source>
</evidence>
<keyword evidence="8" id="KW-1185">Reference proteome</keyword>
<accession>A0AAW5K785</accession>
<evidence type="ECO:0000256" key="5">
    <source>
        <dbReference type="SAM" id="SignalP"/>
    </source>
</evidence>
<dbReference type="AlphaFoldDB" id="A0AAW5K785"/>
<dbReference type="InterPro" id="IPR000709">
    <property type="entry name" value="Leu_Ile_Val-bd"/>
</dbReference>
<dbReference type="Gene3D" id="3.40.50.2300">
    <property type="match status" value="2"/>
</dbReference>
<dbReference type="InterPro" id="IPR028082">
    <property type="entry name" value="Peripla_BP_I"/>
</dbReference>
<dbReference type="PRINTS" id="PR00337">
    <property type="entry name" value="LEUILEVALBP"/>
</dbReference>
<dbReference type="GeneID" id="95755661"/>
<evidence type="ECO:0000259" key="6">
    <source>
        <dbReference type="Pfam" id="PF13458"/>
    </source>
</evidence>
<dbReference type="InterPro" id="IPR051010">
    <property type="entry name" value="BCAA_transport"/>
</dbReference>
<protein>
    <submittedName>
        <fullName evidence="7">ABC transporter substrate-binding protein</fullName>
    </submittedName>
</protein>
<dbReference type="InterPro" id="IPR028081">
    <property type="entry name" value="Leu-bd"/>
</dbReference>
<gene>
    <name evidence="7" type="ORF">NE630_11310</name>
</gene>
<organism evidence="7 8">
    <name type="scientific">Cloacibacillus evryensis</name>
    <dbReference type="NCBI Taxonomy" id="508460"/>
    <lineage>
        <taxon>Bacteria</taxon>
        <taxon>Thermotogati</taxon>
        <taxon>Synergistota</taxon>
        <taxon>Synergistia</taxon>
        <taxon>Synergistales</taxon>
        <taxon>Synergistaceae</taxon>
        <taxon>Cloacibacillus</taxon>
    </lineage>
</organism>
<dbReference type="PANTHER" id="PTHR30483">
    <property type="entry name" value="LEUCINE-SPECIFIC-BINDING PROTEIN"/>
    <property type="match status" value="1"/>
</dbReference>
<evidence type="ECO:0000256" key="1">
    <source>
        <dbReference type="ARBA" id="ARBA00010062"/>
    </source>
</evidence>
<reference evidence="7 8" key="1">
    <citation type="submission" date="2022-06" db="EMBL/GenBank/DDBJ databases">
        <title>Isolation of gut microbiota from human fecal samples.</title>
        <authorList>
            <person name="Pamer E.G."/>
            <person name="Barat B."/>
            <person name="Waligurski E."/>
            <person name="Medina S."/>
            <person name="Paddock L."/>
            <person name="Mostad J."/>
        </authorList>
    </citation>
    <scope>NUCLEOTIDE SEQUENCE [LARGE SCALE GENOMIC DNA]</scope>
    <source>
        <strain evidence="7 8">DFI.9.90</strain>
    </source>
</reference>
<dbReference type="CDD" id="cd06347">
    <property type="entry name" value="PBP1_ABC_LivK_ligand_binding-like"/>
    <property type="match status" value="1"/>
</dbReference>
<proteinExistence type="inferred from homology"/>
<dbReference type="GO" id="GO:0006865">
    <property type="term" value="P:amino acid transport"/>
    <property type="evidence" value="ECO:0007669"/>
    <property type="project" value="UniProtKB-KW"/>
</dbReference>